<dbReference type="Proteomes" id="UP001061958">
    <property type="component" value="Unassembled WGS sequence"/>
</dbReference>
<dbReference type="InterPro" id="IPR005818">
    <property type="entry name" value="Histone_H1/H5_H15"/>
</dbReference>
<keyword evidence="2" id="KW-0539">Nucleus</keyword>
<dbReference type="EMBL" id="BQMJ01000020">
    <property type="protein sequence ID" value="GJQ11016.1"/>
    <property type="molecule type" value="Genomic_DNA"/>
</dbReference>
<dbReference type="GO" id="GO:0006334">
    <property type="term" value="P:nucleosome assembly"/>
    <property type="evidence" value="ECO:0007669"/>
    <property type="project" value="InterPro"/>
</dbReference>
<dbReference type="InterPro" id="IPR036390">
    <property type="entry name" value="WH_DNA-bd_sf"/>
</dbReference>
<dbReference type="GO" id="GO:0000786">
    <property type="term" value="C:nucleosome"/>
    <property type="evidence" value="ECO:0007669"/>
    <property type="project" value="InterPro"/>
</dbReference>
<dbReference type="Gene3D" id="1.10.10.10">
    <property type="entry name" value="Winged helix-like DNA-binding domain superfamily/Winged helix DNA-binding domain"/>
    <property type="match status" value="1"/>
</dbReference>
<dbReference type="PROSITE" id="PS51504">
    <property type="entry name" value="H15"/>
    <property type="match status" value="1"/>
</dbReference>
<feature type="region of interest" description="Disordered" evidence="3">
    <location>
        <begin position="80"/>
        <end position="233"/>
    </location>
</feature>
<comment type="caution">
    <text evidence="5">The sequence shown here is derived from an EMBL/GenBank/DDBJ whole genome shotgun (WGS) entry which is preliminary data.</text>
</comment>
<reference evidence="5" key="1">
    <citation type="journal article" date="2022" name="Proc. Natl. Acad. Sci. U.S.A.">
        <title>Life cycle and functional genomics of the unicellular red alga Galdieria for elucidating algal and plant evolution and industrial use.</title>
        <authorList>
            <person name="Hirooka S."/>
            <person name="Itabashi T."/>
            <person name="Ichinose T.M."/>
            <person name="Onuma R."/>
            <person name="Fujiwara T."/>
            <person name="Yamashita S."/>
            <person name="Jong L.W."/>
            <person name="Tomita R."/>
            <person name="Iwane A.H."/>
            <person name="Miyagishima S.Y."/>
        </authorList>
    </citation>
    <scope>NUCLEOTIDE SEQUENCE</scope>
    <source>
        <strain evidence="5">NBRC 102759</strain>
    </source>
</reference>
<comment type="subcellular location">
    <subcellularLocation>
        <location evidence="2">Nucleus</location>
    </subcellularLocation>
</comment>
<dbReference type="GO" id="GO:0003677">
    <property type="term" value="F:DNA binding"/>
    <property type="evidence" value="ECO:0007669"/>
    <property type="project" value="UniProtKB-KW"/>
</dbReference>
<proteinExistence type="inferred from homology"/>
<name>A0A9C7PV79_9RHOD</name>
<dbReference type="Pfam" id="PF00538">
    <property type="entry name" value="Linker_histone"/>
    <property type="match status" value="1"/>
</dbReference>
<dbReference type="InterPro" id="IPR005819">
    <property type="entry name" value="H1/H5"/>
</dbReference>
<dbReference type="GO" id="GO:0030527">
    <property type="term" value="F:structural constituent of chromatin"/>
    <property type="evidence" value="ECO:0007669"/>
    <property type="project" value="InterPro"/>
</dbReference>
<evidence type="ECO:0000256" key="2">
    <source>
        <dbReference type="RuleBase" id="RU003894"/>
    </source>
</evidence>
<evidence type="ECO:0000259" key="4">
    <source>
        <dbReference type="PROSITE" id="PS51504"/>
    </source>
</evidence>
<feature type="compositionally biased region" description="Low complexity" evidence="3">
    <location>
        <begin position="183"/>
        <end position="192"/>
    </location>
</feature>
<evidence type="ECO:0000313" key="5">
    <source>
        <dbReference type="EMBL" id="GJQ11016.1"/>
    </source>
</evidence>
<gene>
    <name evidence="5" type="ORF">GpartN1_g2807.t1</name>
</gene>
<keyword evidence="1 2" id="KW-0238">DNA-binding</keyword>
<dbReference type="SUPFAM" id="SSF46785">
    <property type="entry name" value="Winged helix' DNA-binding domain"/>
    <property type="match status" value="1"/>
</dbReference>
<accession>A0A9C7PV79</accession>
<keyword evidence="2" id="KW-0158">Chromosome</keyword>
<keyword evidence="6" id="KW-1185">Reference proteome</keyword>
<evidence type="ECO:0000256" key="1">
    <source>
        <dbReference type="ARBA" id="ARBA00023125"/>
    </source>
</evidence>
<evidence type="ECO:0000313" key="6">
    <source>
        <dbReference type="Proteomes" id="UP001061958"/>
    </source>
</evidence>
<dbReference type="GO" id="GO:0005634">
    <property type="term" value="C:nucleus"/>
    <property type="evidence" value="ECO:0007669"/>
    <property type="project" value="UniProtKB-SubCell"/>
</dbReference>
<dbReference type="PRINTS" id="PR00624">
    <property type="entry name" value="HISTONEH5"/>
</dbReference>
<feature type="domain" description="H15" evidence="4">
    <location>
        <begin position="11"/>
        <end position="81"/>
    </location>
</feature>
<sequence length="233" mass="25525">MSPKKEVSHTPKGGYAKAVLDSIVALKERSGSSPQAIIKYVKAHNPQLPEDKLKLQVKLALRRLLKQNLVEKVKASYKVVDKNHTSKRKTKEAKPKRRAKTVQKKNVNQTKTRTLKTKVSDEKREKTVEPTKAPLKSETTETKSLRHGSSSEVKKSSKVPKKTEGKATPKTTSTSSVEKRIAKTNTTTSSNKGKLGKTAVSNKSKPSQKAAVTKGKTSVTTSSKKGTRGVRKA</sequence>
<organism evidence="5 6">
    <name type="scientific">Galdieria partita</name>
    <dbReference type="NCBI Taxonomy" id="83374"/>
    <lineage>
        <taxon>Eukaryota</taxon>
        <taxon>Rhodophyta</taxon>
        <taxon>Bangiophyceae</taxon>
        <taxon>Galdieriales</taxon>
        <taxon>Galdieriaceae</taxon>
        <taxon>Galdieria</taxon>
    </lineage>
</organism>
<feature type="compositionally biased region" description="Basic and acidic residues" evidence="3">
    <location>
        <begin position="118"/>
        <end position="129"/>
    </location>
</feature>
<comment type="similarity">
    <text evidence="2">Belongs to the histone H1/H5 family.</text>
</comment>
<dbReference type="SMART" id="SM00526">
    <property type="entry name" value="H15"/>
    <property type="match status" value="1"/>
</dbReference>
<dbReference type="OrthoDB" id="1110759at2759"/>
<evidence type="ECO:0000256" key="3">
    <source>
        <dbReference type="SAM" id="MobiDB-lite"/>
    </source>
</evidence>
<reference evidence="5" key="2">
    <citation type="submission" date="2022-01" db="EMBL/GenBank/DDBJ databases">
        <authorList>
            <person name="Hirooka S."/>
            <person name="Miyagishima S.Y."/>
        </authorList>
    </citation>
    <scope>NUCLEOTIDE SEQUENCE</scope>
    <source>
        <strain evidence="5">NBRC 102759</strain>
    </source>
</reference>
<dbReference type="AlphaFoldDB" id="A0A9C7PV79"/>
<feature type="compositionally biased region" description="Basic residues" evidence="3">
    <location>
        <begin position="85"/>
        <end position="103"/>
    </location>
</feature>
<protein>
    <recommendedName>
        <fullName evidence="4">H15 domain-containing protein</fullName>
    </recommendedName>
</protein>
<dbReference type="InterPro" id="IPR036388">
    <property type="entry name" value="WH-like_DNA-bd_sf"/>
</dbReference>
<feature type="compositionally biased region" description="Low complexity" evidence="3">
    <location>
        <begin position="209"/>
        <end position="224"/>
    </location>
</feature>